<dbReference type="PANTHER" id="PTHR46797">
    <property type="entry name" value="HTH-TYPE TRANSCRIPTIONAL REGULATOR"/>
    <property type="match status" value="1"/>
</dbReference>
<dbReference type="EMBL" id="BHXC01000007">
    <property type="protein sequence ID" value="GCB94706.1"/>
    <property type="molecule type" value="Genomic_DNA"/>
</dbReference>
<gene>
    <name evidence="3" type="ORF">SALB_07507</name>
</gene>
<keyword evidence="1" id="KW-0238">DNA-binding</keyword>
<feature type="domain" description="HTH cro/C1-type" evidence="2">
    <location>
        <begin position="12"/>
        <end position="67"/>
    </location>
</feature>
<sequence length="404" mass="44218">MDTPKLPVGERIRYYRRKNGNRKQAAVAGLCGITERYLCDIENGRKVPSAEVLARIAAELGVPMACLLTEEPLPDPAAPLTTAPAVVRALMGYGPPHSSVPVSPAHLRERVEQAWRIWQSSQSRFSEAEEVLPALIGDVEHAVRSHRSGNDASARRDVLRTAADLYGLLRSYCRRTGRLDLSLMVADRAIRAAEDADDPLRIAAAQWNLGHVLLSHDQPGAVAEAGEVAALAVEQLRQAPATAEADALHGALELVAVVAEARQRNWWQARERLEEAAPLGERVGDSNVAWTVFGPTNVNLHAISIEMLAGEAAEGLHVADGVDISRLPSRERQFTFTLDVARCYDLRRDDAAVLVHLLSLEALSVEDFVRSPLACQMTAGLLKRVRPTYRRQVTDLAERLGLMT</sequence>
<dbReference type="InterPro" id="IPR010982">
    <property type="entry name" value="Lambda_DNA-bd_dom_sf"/>
</dbReference>
<dbReference type="Gene3D" id="1.10.260.40">
    <property type="entry name" value="lambda repressor-like DNA-binding domains"/>
    <property type="match status" value="1"/>
</dbReference>
<dbReference type="GO" id="GO:0003677">
    <property type="term" value="F:DNA binding"/>
    <property type="evidence" value="ECO:0007669"/>
    <property type="project" value="UniProtKB-KW"/>
</dbReference>
<evidence type="ECO:0000259" key="2">
    <source>
        <dbReference type="PROSITE" id="PS50943"/>
    </source>
</evidence>
<organism evidence="3 4">
    <name type="scientific">Streptomyces noursei</name>
    <name type="common">Streptomyces albulus</name>
    <dbReference type="NCBI Taxonomy" id="1971"/>
    <lineage>
        <taxon>Bacteria</taxon>
        <taxon>Bacillati</taxon>
        <taxon>Actinomycetota</taxon>
        <taxon>Actinomycetes</taxon>
        <taxon>Kitasatosporales</taxon>
        <taxon>Streptomycetaceae</taxon>
        <taxon>Streptomyces</taxon>
    </lineage>
</organism>
<dbReference type="PROSITE" id="PS50943">
    <property type="entry name" value="HTH_CROC1"/>
    <property type="match status" value="1"/>
</dbReference>
<dbReference type="GO" id="GO:0003700">
    <property type="term" value="F:DNA-binding transcription factor activity"/>
    <property type="evidence" value="ECO:0007669"/>
    <property type="project" value="TreeGrafter"/>
</dbReference>
<evidence type="ECO:0000256" key="1">
    <source>
        <dbReference type="ARBA" id="ARBA00023125"/>
    </source>
</evidence>
<evidence type="ECO:0000313" key="4">
    <source>
        <dbReference type="Proteomes" id="UP000288351"/>
    </source>
</evidence>
<dbReference type="InterPro" id="IPR050807">
    <property type="entry name" value="TransReg_Diox_bact_type"/>
</dbReference>
<dbReference type="CDD" id="cd00093">
    <property type="entry name" value="HTH_XRE"/>
    <property type="match status" value="1"/>
</dbReference>
<dbReference type="Pfam" id="PF01381">
    <property type="entry name" value="HTH_3"/>
    <property type="match status" value="1"/>
</dbReference>
<evidence type="ECO:0000313" key="3">
    <source>
        <dbReference type="EMBL" id="GCB94706.1"/>
    </source>
</evidence>
<dbReference type="PANTHER" id="PTHR46797:SF1">
    <property type="entry name" value="METHYLPHOSPHONATE SYNTHASE"/>
    <property type="match status" value="1"/>
</dbReference>
<proteinExistence type="predicted"/>
<dbReference type="Proteomes" id="UP000288351">
    <property type="component" value="Unassembled WGS sequence"/>
</dbReference>
<name>A0A401RAN9_STRNR</name>
<dbReference type="InterPro" id="IPR001387">
    <property type="entry name" value="Cro/C1-type_HTH"/>
</dbReference>
<dbReference type="SMART" id="SM00530">
    <property type="entry name" value="HTH_XRE"/>
    <property type="match status" value="1"/>
</dbReference>
<accession>A0A401RAN9</accession>
<reference evidence="3 4" key="1">
    <citation type="journal article" date="2019" name="Microbiol. Resour. Announc.">
        <title>Draft Genome Sequence of the Most Traditional epsilon-Poly-l-Lysine Producer, Streptomyces albulus NBRC14147.</title>
        <authorList>
            <person name="Yamanaka K."/>
            <person name="Hamano Y."/>
        </authorList>
    </citation>
    <scope>NUCLEOTIDE SEQUENCE [LARGE SCALE GENOMIC DNA]</scope>
    <source>
        <strain evidence="3 4">NBRC 14147</strain>
    </source>
</reference>
<comment type="caution">
    <text evidence="3">The sequence shown here is derived from an EMBL/GenBank/DDBJ whole genome shotgun (WGS) entry which is preliminary data.</text>
</comment>
<dbReference type="GO" id="GO:0005829">
    <property type="term" value="C:cytosol"/>
    <property type="evidence" value="ECO:0007669"/>
    <property type="project" value="TreeGrafter"/>
</dbReference>
<dbReference type="Gene3D" id="1.25.40.10">
    <property type="entry name" value="Tetratricopeptide repeat domain"/>
    <property type="match status" value="1"/>
</dbReference>
<protein>
    <submittedName>
        <fullName evidence="3">Transcriptional regulator</fullName>
    </submittedName>
</protein>
<dbReference type="InterPro" id="IPR011990">
    <property type="entry name" value="TPR-like_helical_dom_sf"/>
</dbReference>
<dbReference type="RefSeq" id="WP_020929353.1">
    <property type="nucleotide sequence ID" value="NZ_BHXC01000007.1"/>
</dbReference>
<dbReference type="AlphaFoldDB" id="A0A401RAN9"/>
<dbReference type="SUPFAM" id="SSF47413">
    <property type="entry name" value="lambda repressor-like DNA-binding domains"/>
    <property type="match status" value="1"/>
</dbReference>